<evidence type="ECO:0000313" key="2">
    <source>
        <dbReference type="EMBL" id="CAK0805548.1"/>
    </source>
</evidence>
<reference evidence="2" key="1">
    <citation type="submission" date="2023-10" db="EMBL/GenBank/DDBJ databases">
        <authorList>
            <person name="Chen Y."/>
            <person name="Shah S."/>
            <person name="Dougan E. K."/>
            <person name="Thang M."/>
            <person name="Chan C."/>
        </authorList>
    </citation>
    <scope>NUCLEOTIDE SEQUENCE [LARGE SCALE GENOMIC DNA]</scope>
</reference>
<feature type="region of interest" description="Disordered" evidence="1">
    <location>
        <begin position="1"/>
        <end position="101"/>
    </location>
</feature>
<evidence type="ECO:0000313" key="3">
    <source>
        <dbReference type="Proteomes" id="UP001189429"/>
    </source>
</evidence>
<sequence length="148" mass="16223">MAEQMLTNEPVQDSSAGRLASAGSPRLDRGNRAGLGTDATEESPTPYTESDSTEKAEEPVRVKDLLRDMKGPRRTCRRTPKVIKREGQHGKKMQPPAEAGARWVTPAWQAKQDETWAAKAAQRAAETGNRACLNLAELSKRSEEHEAA</sequence>
<feature type="compositionally biased region" description="Basic and acidic residues" evidence="1">
    <location>
        <begin position="52"/>
        <end position="71"/>
    </location>
</feature>
<dbReference type="Proteomes" id="UP001189429">
    <property type="component" value="Unassembled WGS sequence"/>
</dbReference>
<feature type="compositionally biased region" description="Polar residues" evidence="1">
    <location>
        <begin position="1"/>
        <end position="15"/>
    </location>
</feature>
<name>A0ABN9QHQ0_9DINO</name>
<proteinExistence type="predicted"/>
<gene>
    <name evidence="2" type="ORF">PCOR1329_LOCUS12031</name>
</gene>
<comment type="caution">
    <text evidence="2">The sequence shown here is derived from an EMBL/GenBank/DDBJ whole genome shotgun (WGS) entry which is preliminary data.</text>
</comment>
<feature type="non-terminal residue" evidence="2">
    <location>
        <position position="148"/>
    </location>
</feature>
<organism evidence="2 3">
    <name type="scientific">Prorocentrum cordatum</name>
    <dbReference type="NCBI Taxonomy" id="2364126"/>
    <lineage>
        <taxon>Eukaryota</taxon>
        <taxon>Sar</taxon>
        <taxon>Alveolata</taxon>
        <taxon>Dinophyceae</taxon>
        <taxon>Prorocentrales</taxon>
        <taxon>Prorocentraceae</taxon>
        <taxon>Prorocentrum</taxon>
    </lineage>
</organism>
<feature type="compositionally biased region" description="Basic residues" evidence="1">
    <location>
        <begin position="72"/>
        <end position="82"/>
    </location>
</feature>
<evidence type="ECO:0000256" key="1">
    <source>
        <dbReference type="SAM" id="MobiDB-lite"/>
    </source>
</evidence>
<accession>A0ABN9QHQ0</accession>
<dbReference type="EMBL" id="CAUYUJ010003490">
    <property type="protein sequence ID" value="CAK0805548.1"/>
    <property type="molecule type" value="Genomic_DNA"/>
</dbReference>
<protein>
    <submittedName>
        <fullName evidence="2">Uncharacterized protein</fullName>
    </submittedName>
</protein>
<keyword evidence="3" id="KW-1185">Reference proteome</keyword>